<dbReference type="InterPro" id="IPR027417">
    <property type="entry name" value="P-loop_NTPase"/>
</dbReference>
<evidence type="ECO:0000256" key="1">
    <source>
        <dbReference type="ARBA" id="ARBA00008059"/>
    </source>
</evidence>
<dbReference type="Gene3D" id="3.40.50.300">
    <property type="entry name" value="P-loop containing nucleotide triphosphate hydrolases"/>
    <property type="match status" value="1"/>
</dbReference>
<dbReference type="InterPro" id="IPR002611">
    <property type="entry name" value="IstB_ATP-bd"/>
</dbReference>
<dbReference type="PIRSF" id="PIRSF003073">
    <property type="entry name" value="DNAC_TnpB_IstB"/>
    <property type="match status" value="1"/>
</dbReference>
<dbReference type="RefSeq" id="WP_307862716.1">
    <property type="nucleotide sequence ID" value="NZ_JAGINU010000001.1"/>
</dbReference>
<organism evidence="5 6">
    <name type="scientific">Pseudonocardia parietis</name>
    <dbReference type="NCBI Taxonomy" id="570936"/>
    <lineage>
        <taxon>Bacteria</taxon>
        <taxon>Bacillati</taxon>
        <taxon>Actinomycetota</taxon>
        <taxon>Actinomycetes</taxon>
        <taxon>Pseudonocardiales</taxon>
        <taxon>Pseudonocardiaceae</taxon>
        <taxon>Pseudonocardia</taxon>
    </lineage>
</organism>
<comment type="similarity">
    <text evidence="1">Belongs to the IS21/IS1162 putative ATP-binding protein family.</text>
</comment>
<dbReference type="Proteomes" id="UP001519295">
    <property type="component" value="Unassembled WGS sequence"/>
</dbReference>
<gene>
    <name evidence="5" type="ORF">JOF36_006750</name>
</gene>
<dbReference type="InterPro" id="IPR028350">
    <property type="entry name" value="DNAC/IstB-like"/>
</dbReference>
<evidence type="ECO:0000259" key="4">
    <source>
        <dbReference type="SMART" id="SM00382"/>
    </source>
</evidence>
<dbReference type="PANTHER" id="PTHR30050">
    <property type="entry name" value="CHROMOSOMAL REPLICATION INITIATOR PROTEIN DNAA"/>
    <property type="match status" value="1"/>
</dbReference>
<keyword evidence="2" id="KW-0547">Nucleotide-binding</keyword>
<dbReference type="InterPro" id="IPR003593">
    <property type="entry name" value="AAA+_ATPase"/>
</dbReference>
<comment type="caution">
    <text evidence="5">The sequence shown here is derived from an EMBL/GenBank/DDBJ whole genome shotgun (WGS) entry which is preliminary data.</text>
</comment>
<evidence type="ECO:0000313" key="6">
    <source>
        <dbReference type="Proteomes" id="UP001519295"/>
    </source>
</evidence>
<evidence type="ECO:0000256" key="2">
    <source>
        <dbReference type="ARBA" id="ARBA00022741"/>
    </source>
</evidence>
<dbReference type="EMBL" id="JAGINU010000001">
    <property type="protein sequence ID" value="MBP2371054.1"/>
    <property type="molecule type" value="Genomic_DNA"/>
</dbReference>
<keyword evidence="3" id="KW-0067">ATP-binding</keyword>
<feature type="domain" description="AAA+ ATPase" evidence="4">
    <location>
        <begin position="99"/>
        <end position="222"/>
    </location>
</feature>
<sequence length="259" mass="29459">MEVSAELKELMRRLKLGRLLDTLPERLALARTQHLAHHDFLEMLLADEVNRRDRQATTLRAQRAGLDPTMVLEAWDDTSSAAFDRQLWSELCSLRFLADAHNALIMGPVGVGKTFLATALGHAAVRRRHSVHFERADKLFKRLRAARLDGTHDDELRKLHRVDLLVLDDLALHPLGATDTSDFYELVVERHRQGSTITTSNRDPSEMVTMMADPLLAQSAIDRLQSASYELVVEGDSYRQRQKPEVPPLCRSLRRLVRS</sequence>
<evidence type="ECO:0000313" key="5">
    <source>
        <dbReference type="EMBL" id="MBP2371054.1"/>
    </source>
</evidence>
<dbReference type="CDD" id="cd00009">
    <property type="entry name" value="AAA"/>
    <property type="match status" value="1"/>
</dbReference>
<dbReference type="PANTHER" id="PTHR30050:SF4">
    <property type="entry name" value="ATP-BINDING PROTEIN RV3427C IN INSERTION SEQUENCE-RELATED"/>
    <property type="match status" value="1"/>
</dbReference>
<dbReference type="SMART" id="SM00382">
    <property type="entry name" value="AAA"/>
    <property type="match status" value="1"/>
</dbReference>
<accession>A0ABS4W4C6</accession>
<evidence type="ECO:0000256" key="3">
    <source>
        <dbReference type="ARBA" id="ARBA00022840"/>
    </source>
</evidence>
<protein>
    <submittedName>
        <fullName evidence="5">DNA replication protein DnaC</fullName>
    </submittedName>
</protein>
<keyword evidence="6" id="KW-1185">Reference proteome</keyword>
<dbReference type="Pfam" id="PF01695">
    <property type="entry name" value="IstB_IS21"/>
    <property type="match status" value="1"/>
</dbReference>
<proteinExistence type="inferred from homology"/>
<dbReference type="InterPro" id="IPR047661">
    <property type="entry name" value="IstB"/>
</dbReference>
<reference evidence="5 6" key="1">
    <citation type="submission" date="2021-03" db="EMBL/GenBank/DDBJ databases">
        <title>Sequencing the genomes of 1000 actinobacteria strains.</title>
        <authorList>
            <person name="Klenk H.-P."/>
        </authorList>
    </citation>
    <scope>NUCLEOTIDE SEQUENCE [LARGE SCALE GENOMIC DNA]</scope>
    <source>
        <strain evidence="5 6">DSM 45256</strain>
    </source>
</reference>
<name>A0ABS4W4C6_9PSEU</name>
<dbReference type="NCBIfam" id="NF038214">
    <property type="entry name" value="IS21_help_AAA"/>
    <property type="match status" value="1"/>
</dbReference>
<dbReference type="SUPFAM" id="SSF52540">
    <property type="entry name" value="P-loop containing nucleoside triphosphate hydrolases"/>
    <property type="match status" value="1"/>
</dbReference>